<dbReference type="Proteomes" id="UP001178322">
    <property type="component" value="Chromosome"/>
</dbReference>
<evidence type="ECO:0000313" key="2">
    <source>
        <dbReference type="Proteomes" id="UP001178322"/>
    </source>
</evidence>
<proteinExistence type="predicted"/>
<dbReference type="RefSeq" id="WP_283869175.1">
    <property type="nucleotide sequence ID" value="NZ_CP126101.1"/>
</dbReference>
<name>A0AAX3WVQ3_9BACI</name>
<gene>
    <name evidence="1" type="ORF">QNH24_19605</name>
</gene>
<evidence type="ECO:0000313" key="1">
    <source>
        <dbReference type="EMBL" id="WHY50512.1"/>
    </source>
</evidence>
<accession>A0AAX3WVQ3</accession>
<protein>
    <submittedName>
        <fullName evidence="1">Uncharacterized protein</fullName>
    </submittedName>
</protein>
<dbReference type="AlphaFoldDB" id="A0AAX3WVQ3"/>
<dbReference type="EMBL" id="CP126101">
    <property type="protein sequence ID" value="WHY50512.1"/>
    <property type="molecule type" value="Genomic_DNA"/>
</dbReference>
<organism evidence="1 2">
    <name type="scientific">Lysinibacillus pakistanensis</name>
    <dbReference type="NCBI Taxonomy" id="759811"/>
    <lineage>
        <taxon>Bacteria</taxon>
        <taxon>Bacillati</taxon>
        <taxon>Bacillota</taxon>
        <taxon>Bacilli</taxon>
        <taxon>Bacillales</taxon>
        <taxon>Bacillaceae</taxon>
        <taxon>Lysinibacillus</taxon>
    </lineage>
</organism>
<reference evidence="1" key="1">
    <citation type="submission" date="2023-05" db="EMBL/GenBank/DDBJ databases">
        <title>Comparative genomics of Bacillaceae isolates and their secondary metabolite potential.</title>
        <authorList>
            <person name="Song L."/>
            <person name="Nielsen L.J."/>
            <person name="Mohite O."/>
            <person name="Xu X."/>
            <person name="Weber T."/>
            <person name="Kovacs A.T."/>
        </authorList>
    </citation>
    <scope>NUCLEOTIDE SEQUENCE</scope>
    <source>
        <strain evidence="1">LY1</strain>
    </source>
</reference>
<sequence length="210" mass="24326">MQYVPETQSIEEMNKHRIYIKAYIRSLKACPTEEGADQSKHIPKIVYYGVKAVGTYPKLITADEAKTCFEFISGLKGIMGLLTLHEFMNLFPIEKVYDGAKYEMKDYYSTIEAINELKLKPHEKIGENILKLIMEYMNRDIMDFAVQGMVAMSAMRRFDGHLNLMEEFMASQGMDTENTFRNGKGEVMYVRHGKPIKLKLNKKQHLHIVK</sequence>